<keyword evidence="2" id="KW-1185">Reference proteome</keyword>
<protein>
    <submittedName>
        <fullName evidence="1">Uncharacterized protein</fullName>
    </submittedName>
</protein>
<proteinExistence type="predicted"/>
<organism evidence="1 2">
    <name type="scientific">Monoraphidium neglectum</name>
    <dbReference type="NCBI Taxonomy" id="145388"/>
    <lineage>
        <taxon>Eukaryota</taxon>
        <taxon>Viridiplantae</taxon>
        <taxon>Chlorophyta</taxon>
        <taxon>core chlorophytes</taxon>
        <taxon>Chlorophyceae</taxon>
        <taxon>CS clade</taxon>
        <taxon>Sphaeropleales</taxon>
        <taxon>Selenastraceae</taxon>
        <taxon>Monoraphidium</taxon>
    </lineage>
</organism>
<reference evidence="1 2" key="1">
    <citation type="journal article" date="2013" name="BMC Genomics">
        <title>Reconstruction of the lipid metabolism for the microalga Monoraphidium neglectum from its genome sequence reveals characteristics suitable for biofuel production.</title>
        <authorList>
            <person name="Bogen C."/>
            <person name="Al-Dilaimi A."/>
            <person name="Albersmeier A."/>
            <person name="Wichmann J."/>
            <person name="Grundmann M."/>
            <person name="Rupp O."/>
            <person name="Lauersen K.J."/>
            <person name="Blifernez-Klassen O."/>
            <person name="Kalinowski J."/>
            <person name="Goesmann A."/>
            <person name="Mussgnug J.H."/>
            <person name="Kruse O."/>
        </authorList>
    </citation>
    <scope>NUCLEOTIDE SEQUENCE [LARGE SCALE GENOMIC DNA]</scope>
    <source>
        <strain evidence="1 2">SAG 48.87</strain>
    </source>
</reference>
<sequence length="151" mass="15166">MLFTDAPDCPLGSLAALVDSPDLPDPSLAQAAADFLSHNPNSSPPPEAPAVWLLQGEAALVACSGAGAAAGGAAAPEWVGSTDATTCVVVAARCPETGLVWCCHLDATPGPAAAEEIRALLCERMRAPQIYLVSDLGAPGAGDMGSSFRPQ</sequence>
<accession>A0A0D2LYN9</accession>
<dbReference type="Proteomes" id="UP000054498">
    <property type="component" value="Unassembled WGS sequence"/>
</dbReference>
<evidence type="ECO:0000313" key="2">
    <source>
        <dbReference type="Proteomes" id="UP000054498"/>
    </source>
</evidence>
<dbReference type="AlphaFoldDB" id="A0A0D2LYN9"/>
<dbReference type="GeneID" id="25730874"/>
<dbReference type="Pfam" id="PF14736">
    <property type="entry name" value="N_Asn_amidohyd"/>
    <property type="match status" value="1"/>
</dbReference>
<dbReference type="InterPro" id="IPR026750">
    <property type="entry name" value="NTAN1"/>
</dbReference>
<name>A0A0D2LYN9_9CHLO</name>
<dbReference type="KEGG" id="mng:MNEG_13414"/>
<feature type="non-terminal residue" evidence="1">
    <location>
        <position position="151"/>
    </location>
</feature>
<gene>
    <name evidence="1" type="ORF">MNEG_13414</name>
</gene>
<dbReference type="STRING" id="145388.A0A0D2LYN9"/>
<dbReference type="GO" id="GO:0008418">
    <property type="term" value="F:protein-N-terminal asparagine amidohydrolase activity"/>
    <property type="evidence" value="ECO:0007669"/>
    <property type="project" value="InterPro"/>
</dbReference>
<evidence type="ECO:0000313" key="1">
    <source>
        <dbReference type="EMBL" id="KIY94546.1"/>
    </source>
</evidence>
<dbReference type="EMBL" id="KK104028">
    <property type="protein sequence ID" value="KIY94546.1"/>
    <property type="molecule type" value="Genomic_DNA"/>
</dbReference>
<dbReference type="RefSeq" id="XP_013893566.1">
    <property type="nucleotide sequence ID" value="XM_014038112.1"/>
</dbReference>